<dbReference type="CDD" id="cd00212">
    <property type="entry name" value="PTS_IIB_glc"/>
    <property type="match status" value="1"/>
</dbReference>
<evidence type="ECO:0000256" key="6">
    <source>
        <dbReference type="ARBA" id="ARBA00022683"/>
    </source>
</evidence>
<dbReference type="InterPro" id="IPR050429">
    <property type="entry name" value="PTS_Glucose_EIICBA"/>
</dbReference>
<dbReference type="EMBL" id="VTFZ01000001">
    <property type="protein sequence ID" value="MRX79136.1"/>
    <property type="molecule type" value="Genomic_DNA"/>
</dbReference>
<organism evidence="15 16">
    <name type="scientific">Enorma shizhengliae</name>
    <dbReference type="NCBI Taxonomy" id="2606615"/>
    <lineage>
        <taxon>Bacteria</taxon>
        <taxon>Bacillati</taxon>
        <taxon>Actinomycetota</taxon>
        <taxon>Coriobacteriia</taxon>
        <taxon>Coriobacteriales</taxon>
        <taxon>Coriobacteriaceae</taxon>
        <taxon>Enorma</taxon>
    </lineage>
</organism>
<feature type="domain" description="PTS EIIC type-1" evidence="14">
    <location>
        <begin position="3"/>
        <end position="422"/>
    </location>
</feature>
<evidence type="ECO:0000259" key="14">
    <source>
        <dbReference type="PROSITE" id="PS51103"/>
    </source>
</evidence>
<gene>
    <name evidence="15" type="ORF">GJE22_00695</name>
</gene>
<dbReference type="PROSITE" id="PS51103">
    <property type="entry name" value="PTS_EIIC_TYPE_1"/>
    <property type="match status" value="1"/>
</dbReference>
<feature type="transmembrane region" description="Helical" evidence="12">
    <location>
        <begin position="129"/>
        <end position="156"/>
    </location>
</feature>
<dbReference type="Proteomes" id="UP000470010">
    <property type="component" value="Unassembled WGS sequence"/>
</dbReference>
<dbReference type="SUPFAM" id="SSF55604">
    <property type="entry name" value="Glucose permease domain IIB"/>
    <property type="match status" value="1"/>
</dbReference>
<keyword evidence="6" id="KW-0598">Phosphotransferase system</keyword>
<dbReference type="InterPro" id="IPR003352">
    <property type="entry name" value="PTS_EIIC"/>
</dbReference>
<dbReference type="NCBIfam" id="TIGR02005">
    <property type="entry name" value="PTS-IIBC-alpha"/>
    <property type="match status" value="1"/>
</dbReference>
<feature type="transmembrane region" description="Helical" evidence="12">
    <location>
        <begin position="90"/>
        <end position="109"/>
    </location>
</feature>
<dbReference type="GO" id="GO:0008982">
    <property type="term" value="F:protein-N(PI)-phosphohistidine-sugar phosphotransferase activity"/>
    <property type="evidence" value="ECO:0007669"/>
    <property type="project" value="InterPro"/>
</dbReference>
<dbReference type="PROSITE" id="PS01035">
    <property type="entry name" value="PTS_EIIB_TYPE_1_CYS"/>
    <property type="match status" value="1"/>
</dbReference>
<dbReference type="GO" id="GO:0009401">
    <property type="term" value="P:phosphoenolpyruvate-dependent sugar phosphotransferase system"/>
    <property type="evidence" value="ECO:0007669"/>
    <property type="project" value="UniProtKB-KW"/>
</dbReference>
<keyword evidence="7 12" id="KW-0812">Transmembrane</keyword>
<dbReference type="PANTHER" id="PTHR30009">
    <property type="entry name" value="CYTOCHROME C-TYPE SYNTHESIS PROTEIN AND PTS TRANSMEMBRANE COMPONENT"/>
    <property type="match status" value="1"/>
</dbReference>
<keyword evidence="3" id="KW-1003">Cell membrane</keyword>
<evidence type="ECO:0000256" key="4">
    <source>
        <dbReference type="ARBA" id="ARBA00022597"/>
    </source>
</evidence>
<dbReference type="AlphaFoldDB" id="A0A7K0G806"/>
<keyword evidence="5" id="KW-0808">Transferase</keyword>
<evidence type="ECO:0000256" key="10">
    <source>
        <dbReference type="ARBA" id="ARBA00023136"/>
    </source>
</evidence>
<evidence type="ECO:0000256" key="1">
    <source>
        <dbReference type="ARBA" id="ARBA00004651"/>
    </source>
</evidence>
<dbReference type="NCBIfam" id="TIGR00826">
    <property type="entry name" value="EIIB_glc"/>
    <property type="match status" value="1"/>
</dbReference>
<dbReference type="PANTHER" id="PTHR30009:SF12">
    <property type="entry name" value="PHOSPHOTRANSFERASE IIC COMPONENT GLVC"/>
    <property type="match status" value="1"/>
</dbReference>
<comment type="caution">
    <text evidence="15">The sequence shown here is derived from an EMBL/GenBank/DDBJ whole genome shotgun (WGS) entry which is preliminary data.</text>
</comment>
<feature type="domain" description="PTS EIIB type-1" evidence="13">
    <location>
        <begin position="462"/>
        <end position="538"/>
    </location>
</feature>
<keyword evidence="8" id="KW-0418">Kinase</keyword>
<keyword evidence="16" id="KW-1185">Reference proteome</keyword>
<evidence type="ECO:0000256" key="2">
    <source>
        <dbReference type="ARBA" id="ARBA00022448"/>
    </source>
</evidence>
<dbReference type="InterPro" id="IPR013013">
    <property type="entry name" value="PTS_EIIC_1"/>
</dbReference>
<feature type="transmembrane region" description="Helical" evidence="12">
    <location>
        <begin position="388"/>
        <end position="410"/>
    </location>
</feature>
<evidence type="ECO:0000259" key="13">
    <source>
        <dbReference type="PROSITE" id="PS51098"/>
    </source>
</evidence>
<evidence type="ECO:0000256" key="7">
    <source>
        <dbReference type="ARBA" id="ARBA00022692"/>
    </source>
</evidence>
<reference evidence="16" key="1">
    <citation type="submission" date="2019-08" db="EMBL/GenBank/DDBJ databases">
        <title>Arthrobacter sp. nov., isolated from plateau pika and Tibetan wild ass.</title>
        <authorList>
            <person name="Ge Y."/>
        </authorList>
    </citation>
    <scope>NUCLEOTIDE SEQUENCE [LARGE SCALE GENOMIC DNA]</scope>
    <source>
        <strain evidence="16">HF-1365</strain>
    </source>
</reference>
<feature type="transmembrane region" description="Helical" evidence="12">
    <location>
        <begin position="210"/>
        <end position="230"/>
    </location>
</feature>
<proteinExistence type="predicted"/>
<dbReference type="GO" id="GO:0090563">
    <property type="term" value="F:protein-phosphocysteine-sugar phosphotransferase activity"/>
    <property type="evidence" value="ECO:0007669"/>
    <property type="project" value="TreeGrafter"/>
</dbReference>
<accession>A0A7K0G806</accession>
<evidence type="ECO:0008006" key="17">
    <source>
        <dbReference type="Google" id="ProtNLM"/>
    </source>
</evidence>
<evidence type="ECO:0000256" key="11">
    <source>
        <dbReference type="PROSITE-ProRule" id="PRU00421"/>
    </source>
</evidence>
<evidence type="ECO:0000256" key="3">
    <source>
        <dbReference type="ARBA" id="ARBA00022475"/>
    </source>
</evidence>
<keyword evidence="4" id="KW-0762">Sugar transport</keyword>
<feature type="transmembrane region" description="Helical" evidence="12">
    <location>
        <begin position="12"/>
        <end position="37"/>
    </location>
</feature>
<keyword evidence="9 12" id="KW-1133">Transmembrane helix</keyword>
<sequence>MKGTLIEKFQRFGGAMYTPVVLFTFPGMIVGLCAIFRNASIMGGLAADGTMWSQIWYMIYEGAQMVFRQMPLLFAMALPIGLAKKQAGRCVFEAIAVYLTFNYFLSAILTNWGTSFGIDFANMTTDDTGITLVASIKTLDTGIAGSLIVGAIVVWLHNRFYEFKLPEWLGVFKGAAFIYALGFFAMIPLALAFAIIWPQIQIGFENMQTFFMNSGVFGVFCYTTLSRLLIPVGLHHFIYMPFNYGDAVVAGGLKAYWSTHVIEFSQYQGNLADVFPEGRFLTLGYAKVFGSPGIAAAFYFTSPKEKRPQVLAIMLPVTLTAVVAGITEPIEFTFLFVAPLLFVVHSVLAGALAAVECLFGVVNGSAGNLIEFLLMNWIPLWSTQSAMWIKQIVIGLVFTGIWFVVFYFLIIKLDLKTPGREENEIKLYSKAEYRERQAALAVEAAGGAGATGATASPDDVNGLKAVEFLMMLGGAENIVDVTNCATRLRVTVKDGTKVCPADDFKTAGAYGLVVNGNAVQVIVGMDVSIVRERFENLL</sequence>
<evidence type="ECO:0000256" key="8">
    <source>
        <dbReference type="ARBA" id="ARBA00022777"/>
    </source>
</evidence>
<feature type="transmembrane region" description="Helical" evidence="12">
    <location>
        <begin position="361"/>
        <end position="382"/>
    </location>
</feature>
<feature type="transmembrane region" description="Helical" evidence="12">
    <location>
        <begin position="310"/>
        <end position="326"/>
    </location>
</feature>
<dbReference type="InterPro" id="IPR018113">
    <property type="entry name" value="PTrfase_EIIB_Cys"/>
</dbReference>
<comment type="subcellular location">
    <subcellularLocation>
        <location evidence="1">Cell membrane</location>
        <topology evidence="1">Multi-pass membrane protein</topology>
    </subcellularLocation>
</comment>
<dbReference type="InterPro" id="IPR010975">
    <property type="entry name" value="PTS_IIBC_a_glc"/>
</dbReference>
<dbReference type="Pfam" id="PF00367">
    <property type="entry name" value="PTS_EIIB"/>
    <property type="match status" value="1"/>
</dbReference>
<dbReference type="GO" id="GO:0016301">
    <property type="term" value="F:kinase activity"/>
    <property type="evidence" value="ECO:0007669"/>
    <property type="project" value="UniProtKB-KW"/>
</dbReference>
<evidence type="ECO:0000256" key="5">
    <source>
        <dbReference type="ARBA" id="ARBA00022679"/>
    </source>
</evidence>
<evidence type="ECO:0000256" key="12">
    <source>
        <dbReference type="SAM" id="Phobius"/>
    </source>
</evidence>
<feature type="active site" description="Phosphocysteine intermediate; for EIIB activity" evidence="11">
    <location>
        <position position="484"/>
    </location>
</feature>
<feature type="transmembrane region" description="Helical" evidence="12">
    <location>
        <begin position="332"/>
        <end position="354"/>
    </location>
</feature>
<dbReference type="GO" id="GO:0005886">
    <property type="term" value="C:plasma membrane"/>
    <property type="evidence" value="ECO:0007669"/>
    <property type="project" value="UniProtKB-SubCell"/>
</dbReference>
<keyword evidence="10 12" id="KW-0472">Membrane</keyword>
<name>A0A7K0G806_9ACTN</name>
<dbReference type="RefSeq" id="WP_144687402.1">
    <property type="nucleotide sequence ID" value="NZ_VLLQ01000001.1"/>
</dbReference>
<dbReference type="PROSITE" id="PS51098">
    <property type="entry name" value="PTS_EIIB_TYPE_1"/>
    <property type="match status" value="1"/>
</dbReference>
<protein>
    <recommendedName>
        <fullName evidence="17">PTS alpha-glucoside transporter subunit IIBC</fullName>
    </recommendedName>
</protein>
<dbReference type="InterPro" id="IPR001996">
    <property type="entry name" value="PTS_IIB_1"/>
</dbReference>
<feature type="transmembrane region" description="Helical" evidence="12">
    <location>
        <begin position="177"/>
        <end position="198"/>
    </location>
</feature>
<evidence type="ECO:0000313" key="16">
    <source>
        <dbReference type="Proteomes" id="UP000470010"/>
    </source>
</evidence>
<dbReference type="Pfam" id="PF02378">
    <property type="entry name" value="PTS_EIIC"/>
    <property type="match status" value="1"/>
</dbReference>
<evidence type="ECO:0000313" key="15">
    <source>
        <dbReference type="EMBL" id="MRX79136.1"/>
    </source>
</evidence>
<dbReference type="InterPro" id="IPR036878">
    <property type="entry name" value="Glu_permease_IIB"/>
</dbReference>
<keyword evidence="2" id="KW-0813">Transport</keyword>
<evidence type="ECO:0000256" key="9">
    <source>
        <dbReference type="ARBA" id="ARBA00022989"/>
    </source>
</evidence>
<dbReference type="Gene3D" id="3.30.1360.60">
    <property type="entry name" value="Glucose permease domain IIB"/>
    <property type="match status" value="1"/>
</dbReference>